<evidence type="ECO:0000313" key="1">
    <source>
        <dbReference type="EMBL" id="ADX68212.1"/>
    </source>
</evidence>
<reference evidence="2" key="2">
    <citation type="journal article" date="2011" name="Stand. Genomic Sci.">
        <title>Complete genome sequence of Weeksella virosa type strain (9751T).</title>
        <authorList>
            <person name="Lang E."/>
            <person name="Teshima H."/>
            <person name="Lucas S."/>
            <person name="Lapidus A."/>
            <person name="Hammon N."/>
            <person name="Deshpande S."/>
            <person name="Nolan M."/>
            <person name="Cheng J."/>
            <person name="Pitluck S."/>
            <person name="Liolios K."/>
            <person name="Pagani I."/>
            <person name="Mikhailova N."/>
            <person name="Ivanova N."/>
            <person name="Mavromatis K."/>
            <person name="Pati A."/>
            <person name="Tapia R."/>
            <person name="Han C."/>
            <person name="Goodwin L."/>
            <person name="Chen A."/>
            <person name="Palaniappan K."/>
            <person name="Land M."/>
            <person name="Hauser L."/>
            <person name="Chang Y."/>
            <person name="Jeffries C."/>
            <person name="Brambilla E."/>
            <person name="Kopitz M."/>
            <person name="Rohde M."/>
            <person name="Goker M."/>
            <person name="Tindall B."/>
            <person name="Detter J."/>
            <person name="Woyke T."/>
            <person name="Bristow J."/>
            <person name="Eisen J."/>
            <person name="Markowitz V."/>
            <person name="Hugenholtz P."/>
            <person name="Klenk H."/>
            <person name="Kyrpides N."/>
        </authorList>
    </citation>
    <scope>NUCLEOTIDE SEQUENCE [LARGE SCALE GENOMIC DNA]</scope>
    <source>
        <strain evidence="2">ATCC 43766 / DSM 16922 / JCM 21250 / NBRC 16016 / NCTC 11634 / CL345/78</strain>
    </source>
</reference>
<evidence type="ECO:0000313" key="2">
    <source>
        <dbReference type="Proteomes" id="UP000008641"/>
    </source>
</evidence>
<dbReference type="PROSITE" id="PS51257">
    <property type="entry name" value="PROKAR_LIPOPROTEIN"/>
    <property type="match status" value="1"/>
</dbReference>
<dbReference type="STRING" id="865938.Weevi_1512"/>
<protein>
    <recommendedName>
        <fullName evidence="3">Rieske domain-containing protein</fullName>
    </recommendedName>
</protein>
<organism evidence="1 2">
    <name type="scientific">Weeksella virosa (strain ATCC 43766 / DSM 16922 / JCM 21250 / CCUG 30538 / CDC 9751 / IAM 14551 / NBRC 16016 / NCTC 11634 / CL345/78)</name>
    <dbReference type="NCBI Taxonomy" id="865938"/>
    <lineage>
        <taxon>Bacteria</taxon>
        <taxon>Pseudomonadati</taxon>
        <taxon>Bacteroidota</taxon>
        <taxon>Flavobacteriia</taxon>
        <taxon>Flavobacteriales</taxon>
        <taxon>Weeksellaceae</taxon>
        <taxon>Weeksella</taxon>
    </lineage>
</organism>
<dbReference type="EMBL" id="CP002455">
    <property type="protein sequence ID" value="ADX68212.1"/>
    <property type="molecule type" value="Genomic_DNA"/>
</dbReference>
<gene>
    <name evidence="1" type="ordered locus">Weevi_1512</name>
</gene>
<proteinExistence type="predicted"/>
<reference evidence="1 2" key="1">
    <citation type="journal article" date="2011" name="Stand. Genomic Sci.">
        <title>Complete genome sequence of Weeksella virosa type strain (9751).</title>
        <authorList>
            <person name="Lang E."/>
            <person name="Teshima H."/>
            <person name="Lucas S."/>
            <person name="Lapidus A."/>
            <person name="Hammon N."/>
            <person name="Deshpande S."/>
            <person name="Nolan M."/>
            <person name="Cheng J.F."/>
            <person name="Pitluck S."/>
            <person name="Liolios K."/>
            <person name="Pagani I."/>
            <person name="Mikhailova N."/>
            <person name="Ivanova N."/>
            <person name="Mavromatis K."/>
            <person name="Pati A."/>
            <person name="Tapia R."/>
            <person name="Han C."/>
            <person name="Goodwin L."/>
            <person name="Chen A."/>
            <person name="Palaniappan K."/>
            <person name="Land M."/>
            <person name="Hauser L."/>
            <person name="Chang Y.J."/>
            <person name="Jeffries C.D."/>
            <person name="Brambilla E.M."/>
            <person name="Kopitz M."/>
            <person name="Rohde M."/>
            <person name="Goker M."/>
            <person name="Tindall B.J."/>
            <person name="Detter J.C."/>
            <person name="Woyke T."/>
            <person name="Bristow J."/>
            <person name="Eisen J.A."/>
            <person name="Markowitz V."/>
            <person name="Hugenholtz P."/>
            <person name="Klenk H.P."/>
            <person name="Kyrpides N.C."/>
        </authorList>
    </citation>
    <scope>NUCLEOTIDE SEQUENCE [LARGE SCALE GENOMIC DNA]</scope>
    <source>
        <strain evidence="2">ATCC 43766 / DSM 16922 / JCM 21250 / NBRC 16016 / NCTC 11634 / CL345/78</strain>
    </source>
</reference>
<accession>F0NYT1</accession>
<dbReference type="Proteomes" id="UP000008641">
    <property type="component" value="Chromosome"/>
</dbReference>
<dbReference type="OrthoDB" id="1272144at2"/>
<dbReference type="AlphaFoldDB" id="F0NYT1"/>
<keyword evidence="2" id="KW-1185">Reference proteome</keyword>
<dbReference type="HOGENOM" id="CLU_124370_0_0_10"/>
<dbReference type="RefSeq" id="WP_013598601.1">
    <property type="nucleotide sequence ID" value="NC_015144.1"/>
</dbReference>
<name>F0NYT1_WEEVC</name>
<sequence>MKQFIRFLFFFSTFFVSSIFSSCESDTHNDCVPRVNVSLTLNTNLPEYSVLNSPGRWIYVGGEGAGTRGLIIVSIGNDRYKAWDRNAPHLCPDVNTTLEVVDGIKIVCPKDGAEWNINTGQPIKIANRPPMEYNAFRSGNTLVVTR</sequence>
<dbReference type="eggNOG" id="COG2146">
    <property type="taxonomic scope" value="Bacteria"/>
</dbReference>
<dbReference type="KEGG" id="wvi:Weevi_1512"/>
<evidence type="ECO:0008006" key="3">
    <source>
        <dbReference type="Google" id="ProtNLM"/>
    </source>
</evidence>